<proteinExistence type="predicted"/>
<dbReference type="RefSeq" id="WP_408905445.1">
    <property type="nucleotide sequence ID" value="NZ_JAROCE010000002.1"/>
</dbReference>
<gene>
    <name evidence="1" type="ORF">P5G46_08185</name>
</gene>
<name>A0ABW9GFQ8_9MICO</name>
<evidence type="ECO:0000313" key="2">
    <source>
        <dbReference type="Proteomes" id="UP001630303"/>
    </source>
</evidence>
<comment type="caution">
    <text evidence="1">The sequence shown here is derived from an EMBL/GenBank/DDBJ whole genome shotgun (WGS) entry which is preliminary data.</text>
</comment>
<keyword evidence="2" id="KW-1185">Reference proteome</keyword>
<reference evidence="1 2" key="1">
    <citation type="submission" date="2023-03" db="EMBL/GenBank/DDBJ databases">
        <title>MT1 and MT2 Draft Genomes of Novel Species.</title>
        <authorList>
            <person name="Venkateswaran K."/>
        </authorList>
    </citation>
    <scope>NUCLEOTIDE SEQUENCE [LARGE SCALE GENOMIC DNA]</scope>
    <source>
        <strain evidence="1 2">IF8SW-P5</strain>
    </source>
</reference>
<evidence type="ECO:0000313" key="1">
    <source>
        <dbReference type="EMBL" id="MFM2720480.1"/>
    </source>
</evidence>
<evidence type="ECO:0008006" key="3">
    <source>
        <dbReference type="Google" id="ProtNLM"/>
    </source>
</evidence>
<accession>A0ABW9GFQ8</accession>
<protein>
    <recommendedName>
        <fullName evidence="3">DUF222 domain-containing protein</fullName>
    </recommendedName>
</protein>
<organism evidence="1 2">
    <name type="scientific">Microbacterium mcarthurae</name>
    <dbReference type="NCBI Taxonomy" id="3035918"/>
    <lineage>
        <taxon>Bacteria</taxon>
        <taxon>Bacillati</taxon>
        <taxon>Actinomycetota</taxon>
        <taxon>Actinomycetes</taxon>
        <taxon>Micrococcales</taxon>
        <taxon>Microbacteriaceae</taxon>
        <taxon>Microbacterium</taxon>
    </lineage>
</organism>
<dbReference type="EMBL" id="JAROCE010000002">
    <property type="protein sequence ID" value="MFM2720480.1"/>
    <property type="molecule type" value="Genomic_DNA"/>
</dbReference>
<dbReference type="Proteomes" id="UP001630303">
    <property type="component" value="Unassembled WGS sequence"/>
</dbReference>
<sequence>MSLLAHLDYPCTIQAETGNSSTEEVTTLIDVATFTPESLRGALALLDMSEGEVRRTIRRQWCAAGHEAFASALTLKLSPRAVLADLSPDQLEVLEVLNRQSRGDCPCGTCAPVTKEARAAFRAWVTLGMLIEDPGHPKAASALRELRELALSDGLAAEFLAIAEAARRDHLDDRFLRWPLRLGLTGPGTCSRPNLRPGRRRPPSRLIPVAIRQRRTAALAPRAPGRAAL</sequence>